<protein>
    <submittedName>
        <fullName evidence="2">Uncharacterized protein</fullName>
    </submittedName>
</protein>
<proteinExistence type="predicted"/>
<feature type="region of interest" description="Disordered" evidence="1">
    <location>
        <begin position="85"/>
        <end position="108"/>
    </location>
</feature>
<keyword evidence="3" id="KW-1185">Reference proteome</keyword>
<dbReference type="Proteomes" id="UP001059597">
    <property type="component" value="Chromosome"/>
</dbReference>
<evidence type="ECO:0000313" key="2">
    <source>
        <dbReference type="EMBL" id="BDM70775.1"/>
    </source>
</evidence>
<dbReference type="RefSeq" id="WP_261954466.1">
    <property type="nucleotide sequence ID" value="NZ_AP026073.1"/>
</dbReference>
<accession>A0ABM7ZWR9</accession>
<sequence length="108" mass="11615">MPKDDSFVDAEALVRLTKTFEAYGSSPQGHTEEPPGDADSAAARHGSRKPINSDELRHAYVEMANLMADSLGALVRQAGRLDDALRPGERAIDNSAVPDADQGHRPAY</sequence>
<name>A0ABM7ZWR9_STRNI</name>
<evidence type="ECO:0000256" key="1">
    <source>
        <dbReference type="SAM" id="MobiDB-lite"/>
    </source>
</evidence>
<evidence type="ECO:0000313" key="3">
    <source>
        <dbReference type="Proteomes" id="UP001059597"/>
    </source>
</evidence>
<gene>
    <name evidence="2" type="ORF">HEK616_42620</name>
</gene>
<organism evidence="2 3">
    <name type="scientific">Streptomyces nigrescens</name>
    <dbReference type="NCBI Taxonomy" id="1920"/>
    <lineage>
        <taxon>Bacteria</taxon>
        <taxon>Bacillati</taxon>
        <taxon>Actinomycetota</taxon>
        <taxon>Actinomycetes</taxon>
        <taxon>Kitasatosporales</taxon>
        <taxon>Streptomycetaceae</taxon>
        <taxon>Streptomyces</taxon>
    </lineage>
</organism>
<feature type="region of interest" description="Disordered" evidence="1">
    <location>
        <begin position="21"/>
        <end position="53"/>
    </location>
</feature>
<dbReference type="EMBL" id="AP026073">
    <property type="protein sequence ID" value="BDM70775.1"/>
    <property type="molecule type" value="Genomic_DNA"/>
</dbReference>
<reference evidence="2" key="1">
    <citation type="submission" date="2022-06" db="EMBL/GenBank/DDBJ databases">
        <title>Complete genome sequence of Streptomyces nigrescens HEK616.</title>
        <authorList>
            <person name="Asamizu S."/>
            <person name="Onaka H."/>
        </authorList>
    </citation>
    <scope>NUCLEOTIDE SEQUENCE</scope>
    <source>
        <strain evidence="2">HEK616</strain>
    </source>
</reference>